<reference evidence="2 3" key="1">
    <citation type="journal article" date="2011" name="J. Bacteriol.">
        <title>Complete genome sequence of the industrial strain Ketogulonicigenium vulgare WSH-001.</title>
        <authorList>
            <person name="Liu L."/>
            <person name="Li Y."/>
            <person name="Zhang J."/>
            <person name="Zhou Z."/>
            <person name="Liu J."/>
            <person name="Li X."/>
            <person name="Zhou J."/>
            <person name="Du G."/>
            <person name="Wang L."/>
            <person name="Chen J."/>
        </authorList>
    </citation>
    <scope>NUCLEOTIDE SEQUENCE [LARGE SCALE GENOMIC DNA]</scope>
    <source>
        <strain evidence="2 3">WSH-001</strain>
    </source>
</reference>
<feature type="signal peptide" evidence="1">
    <location>
        <begin position="1"/>
        <end position="20"/>
    </location>
</feature>
<keyword evidence="3" id="KW-1185">Reference proteome</keyword>
<dbReference type="RefSeq" id="WP_013383807.1">
    <property type="nucleotide sequence ID" value="NC_017384.1"/>
</dbReference>
<feature type="chain" id="PRO_5003391786" description="Lipoprotein" evidence="1">
    <location>
        <begin position="21"/>
        <end position="83"/>
    </location>
</feature>
<dbReference type="AlphaFoldDB" id="F9Y3B9"/>
<proteinExistence type="predicted"/>
<name>F9Y3B9_KETVW</name>
<accession>F9Y3B9</accession>
<dbReference type="HOGENOM" id="CLU_2538070_0_0_5"/>
<evidence type="ECO:0000256" key="1">
    <source>
        <dbReference type="SAM" id="SignalP"/>
    </source>
</evidence>
<evidence type="ECO:0000313" key="2">
    <source>
        <dbReference type="EMBL" id="AEM40360.1"/>
    </source>
</evidence>
<dbReference type="Proteomes" id="UP000000692">
    <property type="component" value="Chromosome"/>
</dbReference>
<keyword evidence="1" id="KW-0732">Signal</keyword>
<dbReference type="EMBL" id="CP002018">
    <property type="protein sequence ID" value="AEM40360.1"/>
    <property type="molecule type" value="Genomic_DNA"/>
</dbReference>
<dbReference type="PROSITE" id="PS51257">
    <property type="entry name" value="PROKAR_LIPOPROTEIN"/>
    <property type="match status" value="1"/>
</dbReference>
<evidence type="ECO:0000313" key="3">
    <source>
        <dbReference type="Proteomes" id="UP000000692"/>
    </source>
</evidence>
<dbReference type="OrthoDB" id="7869656at2"/>
<organism evidence="2 3">
    <name type="scientific">Ketogulonicigenium vulgare (strain WSH-001)</name>
    <dbReference type="NCBI Taxonomy" id="759362"/>
    <lineage>
        <taxon>Bacteria</taxon>
        <taxon>Pseudomonadati</taxon>
        <taxon>Pseudomonadota</taxon>
        <taxon>Alphaproteobacteria</taxon>
        <taxon>Rhodobacterales</taxon>
        <taxon>Roseobacteraceae</taxon>
        <taxon>Ketogulonicigenium</taxon>
    </lineage>
</organism>
<protein>
    <recommendedName>
        <fullName evidence="4">Lipoprotein</fullName>
    </recommendedName>
</protein>
<dbReference type="eggNOG" id="ENOG502ZQ81">
    <property type="taxonomic scope" value="Bacteria"/>
</dbReference>
<dbReference type="KEGG" id="kvl:KVU_0521"/>
<sequence length="83" mass="8577">MKKYLISVAFLPLLAGCVVIQPAVPREPEPLPANVAAALPAGAPESVVIQNSDGCYLYSVEVTTPPSGYPLRDGAGNPICAAR</sequence>
<gene>
    <name evidence="2" type="ordered locus">KVU_0521</name>
</gene>
<evidence type="ECO:0008006" key="4">
    <source>
        <dbReference type="Google" id="ProtNLM"/>
    </source>
</evidence>